<proteinExistence type="predicted"/>
<keyword evidence="2" id="KW-1185">Reference proteome</keyword>
<dbReference type="STRING" id="946078.GA0070622_1210"/>
<reference evidence="2" key="1">
    <citation type="submission" date="2016-06" db="EMBL/GenBank/DDBJ databases">
        <authorList>
            <person name="Varghese N."/>
            <person name="Submissions Spin"/>
        </authorList>
    </citation>
    <scope>NUCLEOTIDE SEQUENCE [LARGE SCALE GENOMIC DNA]</scope>
    <source>
        <strain evidence="2">DSM 45794</strain>
    </source>
</reference>
<dbReference type="AlphaFoldDB" id="A0A1A9B420"/>
<evidence type="ECO:0000313" key="2">
    <source>
        <dbReference type="Proteomes" id="UP000199558"/>
    </source>
</evidence>
<dbReference type="Proteomes" id="UP000199558">
    <property type="component" value="Unassembled WGS sequence"/>
</dbReference>
<organism evidence="1 2">
    <name type="scientific">Micromonospora sediminicola</name>
    <dbReference type="NCBI Taxonomy" id="946078"/>
    <lineage>
        <taxon>Bacteria</taxon>
        <taxon>Bacillati</taxon>
        <taxon>Actinomycetota</taxon>
        <taxon>Actinomycetes</taxon>
        <taxon>Micromonosporales</taxon>
        <taxon>Micromonosporaceae</taxon>
        <taxon>Micromonospora</taxon>
    </lineage>
</organism>
<evidence type="ECO:0000313" key="1">
    <source>
        <dbReference type="EMBL" id="SBT64240.1"/>
    </source>
</evidence>
<name>A0A1A9B420_9ACTN</name>
<protein>
    <submittedName>
        <fullName evidence="1">Uncharacterized protein</fullName>
    </submittedName>
</protein>
<accession>A0A1A9B420</accession>
<dbReference type="RefSeq" id="WP_091569760.1">
    <property type="nucleotide sequence ID" value="NZ_FLRH01000003.1"/>
</dbReference>
<gene>
    <name evidence="1" type="ORF">GA0070622_1210</name>
</gene>
<sequence>MTSPQFGHGKPERLAGRALEAAIAGDWRRATDVIDRLNKECAGEGLYTALVAWCDIFADHANGGPPEFGKVRMLGWNADTGQLGGEVPERARWVMDLILARSQGDQAAFDALVQRLNGIADGFERGRYISDLLVSMAATMNYLPRGYGRTRRTPEAERG</sequence>
<dbReference type="EMBL" id="FLRH01000003">
    <property type="protein sequence ID" value="SBT64240.1"/>
    <property type="molecule type" value="Genomic_DNA"/>
</dbReference>
<dbReference type="OrthoDB" id="3388988at2"/>